<accession>A0A2N1MCX2</accession>
<protein>
    <submittedName>
        <fullName evidence="1">Uncharacterized protein</fullName>
    </submittedName>
</protein>
<reference evidence="1 2" key="1">
    <citation type="submission" date="2016-04" db="EMBL/GenBank/DDBJ databases">
        <title>Genome analyses suggest a sexual origin of heterokaryosis in a supposedly ancient asexual fungus.</title>
        <authorList>
            <person name="Ropars J."/>
            <person name="Sedzielewska K."/>
            <person name="Noel J."/>
            <person name="Charron P."/>
            <person name="Farinelli L."/>
            <person name="Marton T."/>
            <person name="Kruger M."/>
            <person name="Pelin A."/>
            <person name="Brachmann A."/>
            <person name="Corradi N."/>
        </authorList>
    </citation>
    <scope>NUCLEOTIDE SEQUENCE [LARGE SCALE GENOMIC DNA]</scope>
    <source>
        <strain evidence="1 2">C2</strain>
    </source>
</reference>
<name>A0A2N1MCX2_9GLOM</name>
<gene>
    <name evidence="1" type="ORF">RhiirC2_794765</name>
</gene>
<dbReference type="Proteomes" id="UP000233469">
    <property type="component" value="Unassembled WGS sequence"/>
</dbReference>
<reference evidence="1 2" key="2">
    <citation type="submission" date="2017-10" db="EMBL/GenBank/DDBJ databases">
        <title>Extensive intraspecific genome diversity in a model arbuscular mycorrhizal fungus.</title>
        <authorList>
            <person name="Chen E.C.H."/>
            <person name="Morin E."/>
            <person name="Baudet D."/>
            <person name="Noel J."/>
            <person name="Ndikumana S."/>
            <person name="Charron P."/>
            <person name="St-Onge C."/>
            <person name="Giorgi J."/>
            <person name="Grigoriev I.V."/>
            <person name="Roux C."/>
            <person name="Martin F.M."/>
            <person name="Corradi N."/>
        </authorList>
    </citation>
    <scope>NUCLEOTIDE SEQUENCE [LARGE SCALE GENOMIC DNA]</scope>
    <source>
        <strain evidence="1 2">C2</strain>
    </source>
</reference>
<sequence length="136" mass="15684">MKPDFKEDTGLNTEPDFKVVMGKGWDFVIFNLRNDLTFLFVFFCRVPVSSALGLGSGMILSALELEYMVSVRTGRLSSRILDNMICTGRLSFRILDDMIGTGRLSFWILDDMIEINHFFFCLFCRNHLRVLGQLLR</sequence>
<dbReference type="AlphaFoldDB" id="A0A2N1MCX2"/>
<evidence type="ECO:0000313" key="1">
    <source>
        <dbReference type="EMBL" id="PKK59491.1"/>
    </source>
</evidence>
<organism evidence="1 2">
    <name type="scientific">Rhizophagus irregularis</name>
    <dbReference type="NCBI Taxonomy" id="588596"/>
    <lineage>
        <taxon>Eukaryota</taxon>
        <taxon>Fungi</taxon>
        <taxon>Fungi incertae sedis</taxon>
        <taxon>Mucoromycota</taxon>
        <taxon>Glomeromycotina</taxon>
        <taxon>Glomeromycetes</taxon>
        <taxon>Glomerales</taxon>
        <taxon>Glomeraceae</taxon>
        <taxon>Rhizophagus</taxon>
    </lineage>
</organism>
<dbReference type="EMBL" id="LLXL01003022">
    <property type="protein sequence ID" value="PKK59491.1"/>
    <property type="molecule type" value="Genomic_DNA"/>
</dbReference>
<evidence type="ECO:0000313" key="2">
    <source>
        <dbReference type="Proteomes" id="UP000233469"/>
    </source>
</evidence>
<dbReference type="VEuPathDB" id="FungiDB:FUN_006453"/>
<proteinExistence type="predicted"/>
<comment type="caution">
    <text evidence="1">The sequence shown here is derived from an EMBL/GenBank/DDBJ whole genome shotgun (WGS) entry which is preliminary data.</text>
</comment>